<evidence type="ECO:0000313" key="2">
    <source>
        <dbReference type="EMBL" id="GBO21578.1"/>
    </source>
</evidence>
<evidence type="ECO:0000313" key="3">
    <source>
        <dbReference type="EMBL" id="GBO21584.1"/>
    </source>
</evidence>
<feature type="compositionally biased region" description="Polar residues" evidence="1">
    <location>
        <begin position="8"/>
        <end position="20"/>
    </location>
</feature>
<evidence type="ECO:0000256" key="1">
    <source>
        <dbReference type="SAM" id="MobiDB-lite"/>
    </source>
</evidence>
<dbReference type="Proteomes" id="UP000499080">
    <property type="component" value="Unassembled WGS sequence"/>
</dbReference>
<accession>A0A4Y2VB24</accession>
<evidence type="ECO:0000313" key="4">
    <source>
        <dbReference type="Proteomes" id="UP000499080"/>
    </source>
</evidence>
<comment type="caution">
    <text evidence="3">The sequence shown here is derived from an EMBL/GenBank/DDBJ whole genome shotgun (WGS) entry which is preliminary data.</text>
</comment>
<organism evidence="3 4">
    <name type="scientific">Araneus ventricosus</name>
    <name type="common">Orbweaver spider</name>
    <name type="synonym">Epeira ventricosa</name>
    <dbReference type="NCBI Taxonomy" id="182803"/>
    <lineage>
        <taxon>Eukaryota</taxon>
        <taxon>Metazoa</taxon>
        <taxon>Ecdysozoa</taxon>
        <taxon>Arthropoda</taxon>
        <taxon>Chelicerata</taxon>
        <taxon>Arachnida</taxon>
        <taxon>Araneae</taxon>
        <taxon>Araneomorphae</taxon>
        <taxon>Entelegynae</taxon>
        <taxon>Araneoidea</taxon>
        <taxon>Araneidae</taxon>
        <taxon>Araneus</taxon>
    </lineage>
</organism>
<keyword evidence="4" id="KW-1185">Reference proteome</keyword>
<gene>
    <name evidence="2" type="ORF">AVEN_109975_1</name>
    <name evidence="3" type="ORF">AVEN_47908_1</name>
</gene>
<dbReference type="AlphaFoldDB" id="A0A4Y2VB24"/>
<feature type="region of interest" description="Disordered" evidence="1">
    <location>
        <begin position="1"/>
        <end position="36"/>
    </location>
</feature>
<dbReference type="OrthoDB" id="6094685at2759"/>
<feature type="compositionally biased region" description="Basic and acidic residues" evidence="1">
    <location>
        <begin position="25"/>
        <end position="36"/>
    </location>
</feature>
<dbReference type="EMBL" id="BGPR01044752">
    <property type="protein sequence ID" value="GBO21584.1"/>
    <property type="molecule type" value="Genomic_DNA"/>
</dbReference>
<name>A0A4Y2VB24_ARAVE</name>
<protein>
    <submittedName>
        <fullName evidence="3">Uncharacterized protein</fullName>
    </submittedName>
</protein>
<proteinExistence type="predicted"/>
<reference evidence="3 4" key="1">
    <citation type="journal article" date="2019" name="Sci. Rep.">
        <title>Orb-weaving spider Araneus ventricosus genome elucidates the spidroin gene catalogue.</title>
        <authorList>
            <person name="Kono N."/>
            <person name="Nakamura H."/>
            <person name="Ohtoshi R."/>
            <person name="Moran D.A.P."/>
            <person name="Shinohara A."/>
            <person name="Yoshida Y."/>
            <person name="Fujiwara M."/>
            <person name="Mori M."/>
            <person name="Tomita M."/>
            <person name="Arakawa K."/>
        </authorList>
    </citation>
    <scope>NUCLEOTIDE SEQUENCE [LARGE SCALE GENOMIC DNA]</scope>
</reference>
<sequence>MLPMVQSVDESSVMKGSSPSIEGGEDSRCLNDRPHESAVNRKSVRRILYDKKVSKTLSSKFNLLTFPLSAEASKHPLHVYLQVQQWLWNDLDTTEWGWLMKDGTE</sequence>
<dbReference type="EMBL" id="BGPR01044747">
    <property type="protein sequence ID" value="GBO21578.1"/>
    <property type="molecule type" value="Genomic_DNA"/>
</dbReference>